<dbReference type="PROSITE" id="PS50043">
    <property type="entry name" value="HTH_LUXR_2"/>
    <property type="match status" value="1"/>
</dbReference>
<dbReference type="SUPFAM" id="SSF52172">
    <property type="entry name" value="CheY-like"/>
    <property type="match status" value="1"/>
</dbReference>
<dbReference type="CDD" id="cd17535">
    <property type="entry name" value="REC_NarL-like"/>
    <property type="match status" value="1"/>
</dbReference>
<protein>
    <submittedName>
        <fullName evidence="8">DNA-binding transcriptional activator DevR/DosR</fullName>
    </submittedName>
</protein>
<evidence type="ECO:0000256" key="3">
    <source>
        <dbReference type="ARBA" id="ARBA00023125"/>
    </source>
</evidence>
<accession>A0AA97CU38</accession>
<dbReference type="RefSeq" id="WP_420040425.1">
    <property type="nucleotide sequence ID" value="NZ_CP128986.1"/>
</dbReference>
<keyword evidence="2" id="KW-0805">Transcription regulation</keyword>
<evidence type="ECO:0000256" key="1">
    <source>
        <dbReference type="ARBA" id="ARBA00022553"/>
    </source>
</evidence>
<sequence length="217" mass="23566">MTRDDDRPVKTVLVDDHALLREGLRSLLDRDTAVVVVGEANSFDTALAEIAKCLPDVVVVDLKLTAGADYEGLRLIEEVTKRHPEVASLVLTTFLDDDLVVRAVRAGARGYVVKDVDTTELVRAVRAVATGGSAFDPRSATIVLRTVSGGRDVAAELTDREREVLRQLAEGKSNAEIGGTLYISESTVKFHIRNLIRKLGVSKRTDAVYVASKRGLI</sequence>
<keyword evidence="1 5" id="KW-0597">Phosphoprotein</keyword>
<dbReference type="InterPro" id="IPR000792">
    <property type="entry name" value="Tscrpt_reg_LuxR_C"/>
</dbReference>
<dbReference type="GO" id="GO:0006355">
    <property type="term" value="P:regulation of DNA-templated transcription"/>
    <property type="evidence" value="ECO:0007669"/>
    <property type="project" value="InterPro"/>
</dbReference>
<feature type="modified residue" description="4-aspartylphosphate" evidence="5">
    <location>
        <position position="61"/>
    </location>
</feature>
<keyword evidence="3 8" id="KW-0238">DNA-binding</keyword>
<dbReference type="InterPro" id="IPR011006">
    <property type="entry name" value="CheY-like_superfamily"/>
</dbReference>
<dbReference type="InterPro" id="IPR039420">
    <property type="entry name" value="WalR-like"/>
</dbReference>
<dbReference type="NCBIfam" id="NF047785">
    <property type="entry name" value="respo_reg_MadR"/>
    <property type="match status" value="1"/>
</dbReference>
<dbReference type="SUPFAM" id="SSF46894">
    <property type="entry name" value="C-terminal effector domain of the bipartite response regulators"/>
    <property type="match status" value="1"/>
</dbReference>
<dbReference type="PROSITE" id="PS50110">
    <property type="entry name" value="RESPONSE_REGULATORY"/>
    <property type="match status" value="1"/>
</dbReference>
<dbReference type="EMBL" id="CP128986">
    <property type="protein sequence ID" value="WOC11086.1"/>
    <property type="molecule type" value="Genomic_DNA"/>
</dbReference>
<dbReference type="PROSITE" id="PS00622">
    <property type="entry name" value="HTH_LUXR_1"/>
    <property type="match status" value="1"/>
</dbReference>
<evidence type="ECO:0000256" key="5">
    <source>
        <dbReference type="PROSITE-ProRule" id="PRU00169"/>
    </source>
</evidence>
<feature type="domain" description="HTH luxR-type" evidence="6">
    <location>
        <begin position="150"/>
        <end position="215"/>
    </location>
</feature>
<name>A0AA97CU38_9ACTN</name>
<evidence type="ECO:0000259" key="7">
    <source>
        <dbReference type="PROSITE" id="PS50110"/>
    </source>
</evidence>
<feature type="domain" description="Response regulatory" evidence="7">
    <location>
        <begin position="10"/>
        <end position="129"/>
    </location>
</feature>
<keyword evidence="4" id="KW-0804">Transcription</keyword>
<evidence type="ECO:0000259" key="6">
    <source>
        <dbReference type="PROSITE" id="PS50043"/>
    </source>
</evidence>
<gene>
    <name evidence="8" type="primary">devR_1</name>
    <name evidence="8" type="ORF">MP11Mi_01520</name>
</gene>
<dbReference type="CDD" id="cd06170">
    <property type="entry name" value="LuxR_C_like"/>
    <property type="match status" value="1"/>
</dbReference>
<dbReference type="PRINTS" id="PR00038">
    <property type="entry name" value="HTHLUXR"/>
</dbReference>
<dbReference type="PANTHER" id="PTHR43214">
    <property type="entry name" value="TWO-COMPONENT RESPONSE REGULATOR"/>
    <property type="match status" value="1"/>
</dbReference>
<dbReference type="InterPro" id="IPR001789">
    <property type="entry name" value="Sig_transdc_resp-reg_receiver"/>
</dbReference>
<evidence type="ECO:0000256" key="2">
    <source>
        <dbReference type="ARBA" id="ARBA00023015"/>
    </source>
</evidence>
<reference evidence="8" key="1">
    <citation type="submission" date="2023-06" db="EMBL/GenBank/DDBJ databases">
        <title>Gordonia sp. nov. and Pseudochrobactrum sp. nov., two species isolated from the burying beetle Nicrophorus vespilloides.</title>
        <authorList>
            <person name="Poehlein A."/>
            <person name="Guzman J."/>
            <person name="Daniel R."/>
            <person name="Vilcinskas A."/>
        </authorList>
    </citation>
    <scope>NUCLEOTIDE SEQUENCE</scope>
    <source>
        <strain evidence="8">MP11Mi</strain>
    </source>
</reference>
<proteinExistence type="predicted"/>
<dbReference type="Gene3D" id="3.40.50.2300">
    <property type="match status" value="1"/>
</dbReference>
<dbReference type="GO" id="GO:0003677">
    <property type="term" value="F:DNA binding"/>
    <property type="evidence" value="ECO:0007669"/>
    <property type="project" value="UniProtKB-KW"/>
</dbReference>
<organism evidence="8">
    <name type="scientific">Gordonia sp. MP11Mi</name>
    <dbReference type="NCBI Taxonomy" id="3022769"/>
    <lineage>
        <taxon>Bacteria</taxon>
        <taxon>Bacillati</taxon>
        <taxon>Actinomycetota</taxon>
        <taxon>Actinomycetes</taxon>
        <taxon>Mycobacteriales</taxon>
        <taxon>Gordoniaceae</taxon>
        <taxon>Gordonia</taxon>
    </lineage>
</organism>
<evidence type="ECO:0000313" key="8">
    <source>
        <dbReference type="EMBL" id="WOC11086.1"/>
    </source>
</evidence>
<dbReference type="PANTHER" id="PTHR43214:SF24">
    <property type="entry name" value="TRANSCRIPTIONAL REGULATORY PROTEIN NARL-RELATED"/>
    <property type="match status" value="1"/>
</dbReference>
<dbReference type="SMART" id="SM00448">
    <property type="entry name" value="REC"/>
    <property type="match status" value="1"/>
</dbReference>
<dbReference type="Pfam" id="PF00196">
    <property type="entry name" value="GerE"/>
    <property type="match status" value="1"/>
</dbReference>
<dbReference type="AlphaFoldDB" id="A0AA97CU38"/>
<dbReference type="InterPro" id="IPR058245">
    <property type="entry name" value="NreC/VraR/RcsB-like_REC"/>
</dbReference>
<dbReference type="SMART" id="SM00421">
    <property type="entry name" value="HTH_LUXR"/>
    <property type="match status" value="1"/>
</dbReference>
<dbReference type="GO" id="GO:0000160">
    <property type="term" value="P:phosphorelay signal transduction system"/>
    <property type="evidence" value="ECO:0007669"/>
    <property type="project" value="InterPro"/>
</dbReference>
<dbReference type="Pfam" id="PF00072">
    <property type="entry name" value="Response_reg"/>
    <property type="match status" value="1"/>
</dbReference>
<dbReference type="InterPro" id="IPR016032">
    <property type="entry name" value="Sig_transdc_resp-reg_C-effctor"/>
</dbReference>
<evidence type="ECO:0000256" key="4">
    <source>
        <dbReference type="ARBA" id="ARBA00023163"/>
    </source>
</evidence>